<sequence length="81" mass="8461">MTISGSAIGDNEAMPVSELLRLGTGRPIVRWGTPVLHTPARQVVDFGSDLLSDMFATNSAADGVGLAAQQVGVDIAVFIYD</sequence>
<reference evidence="3" key="1">
    <citation type="submission" date="2017-06" db="EMBL/GenBank/DDBJ databases">
        <authorList>
            <person name="Varghese N."/>
            <person name="Submissions S."/>
        </authorList>
    </citation>
    <scope>NUCLEOTIDE SEQUENCE [LARGE SCALE GENOMIC DNA]</scope>
    <source>
        <strain evidence="3">JCM 23211</strain>
    </source>
</reference>
<dbReference type="InterPro" id="IPR023635">
    <property type="entry name" value="Peptide_deformylase"/>
</dbReference>
<proteinExistence type="inferred from homology"/>
<dbReference type="Gene3D" id="3.90.45.10">
    <property type="entry name" value="Peptide deformylase"/>
    <property type="match status" value="1"/>
</dbReference>
<evidence type="ECO:0000313" key="2">
    <source>
        <dbReference type="EMBL" id="SNT40242.1"/>
    </source>
</evidence>
<dbReference type="Proteomes" id="UP000198327">
    <property type="component" value="Unassembled WGS sequence"/>
</dbReference>
<dbReference type="AlphaFoldDB" id="A0A239MDI9"/>
<dbReference type="InterPro" id="IPR036821">
    <property type="entry name" value="Peptide_deformylase_sf"/>
</dbReference>
<accession>A0A239MDI9</accession>
<dbReference type="SUPFAM" id="SSF56420">
    <property type="entry name" value="Peptide deformylase"/>
    <property type="match status" value="1"/>
</dbReference>
<dbReference type="Pfam" id="PF01327">
    <property type="entry name" value="Pep_deformylase"/>
    <property type="match status" value="1"/>
</dbReference>
<gene>
    <name evidence="2" type="ORF">SAMN05421642_11752</name>
</gene>
<evidence type="ECO:0000313" key="3">
    <source>
        <dbReference type="Proteomes" id="UP000198327"/>
    </source>
</evidence>
<evidence type="ECO:0000256" key="1">
    <source>
        <dbReference type="ARBA" id="ARBA00010759"/>
    </source>
</evidence>
<keyword evidence="3" id="KW-1185">Reference proteome</keyword>
<comment type="similarity">
    <text evidence="1">Belongs to the polypeptide deformylase family.</text>
</comment>
<organism evidence="2 3">
    <name type="scientific">Rhodococcoides kyotonense</name>
    <dbReference type="NCBI Taxonomy" id="398843"/>
    <lineage>
        <taxon>Bacteria</taxon>
        <taxon>Bacillati</taxon>
        <taxon>Actinomycetota</taxon>
        <taxon>Actinomycetes</taxon>
        <taxon>Mycobacteriales</taxon>
        <taxon>Nocardiaceae</taxon>
        <taxon>Rhodococcoides</taxon>
    </lineage>
</organism>
<dbReference type="GO" id="GO:0042586">
    <property type="term" value="F:peptide deformylase activity"/>
    <property type="evidence" value="ECO:0007669"/>
    <property type="project" value="InterPro"/>
</dbReference>
<protein>
    <submittedName>
        <fullName evidence="2">Peptide deformylase</fullName>
    </submittedName>
</protein>
<dbReference type="EMBL" id="FZOW01000017">
    <property type="protein sequence ID" value="SNT40242.1"/>
    <property type="molecule type" value="Genomic_DNA"/>
</dbReference>
<name>A0A239MDI9_9NOCA</name>